<protein>
    <submittedName>
        <fullName evidence="2">Magnetosome protein Man6</fullName>
    </submittedName>
</protein>
<organism evidence="2 3">
    <name type="scientific">Candidatus Magnetominusculus xianensis</name>
    <dbReference type="NCBI Taxonomy" id="1748249"/>
    <lineage>
        <taxon>Bacteria</taxon>
        <taxon>Pseudomonadati</taxon>
        <taxon>Nitrospirota</taxon>
        <taxon>Nitrospiria</taxon>
        <taxon>Nitrospirales</taxon>
        <taxon>Nitrospiraceae</taxon>
        <taxon>Candidatus Magnetominusculus</taxon>
    </lineage>
</organism>
<sequence length="383" mass="43496">MTMIKLTEDQATYTKQDMVRLINEVGTNLILKKDKISLETEIQKKQHQIEYKKEYFERVQKKSTELNSVLQGMEDRSREIKAQIDRIRAEKDAAIRELEQILDLEKKAAVLHQRSSDIETLTERVKALELKVSRLTPEYDEKLKEKDRLDRDLKQAEDAFRSLSAEYDSLINRREHLYTKIPSRDKLSDRQHEAELSIVENTAAINKSKGELKTLDNDLPPLRTNVDALRQKKETLTGLRDNLQNKISEITSADSKEDLQAEIENLSAKKDTLASTVDGHKKKITELTEAAAAVEKSIKEEDAFTAHYAKLNADIEAAKAELADVENQLQGLLMDEEANQKLIEVLGPINEYSGAINGILSKLSQEYKTAVEKAVLAIVQGVK</sequence>
<evidence type="ECO:0000313" key="2">
    <source>
        <dbReference type="EMBL" id="KWT94842.1"/>
    </source>
</evidence>
<reference evidence="2 3" key="1">
    <citation type="submission" date="2015-11" db="EMBL/GenBank/DDBJ databases">
        <authorList>
            <person name="Lin W."/>
        </authorList>
    </citation>
    <scope>NUCLEOTIDE SEQUENCE [LARGE SCALE GENOMIC DNA]</scope>
    <source>
        <strain evidence="2 3">HCH-1</strain>
    </source>
</reference>
<dbReference type="Gene3D" id="1.10.287.1490">
    <property type="match status" value="1"/>
</dbReference>
<feature type="coiled-coil region" evidence="1">
    <location>
        <begin position="226"/>
        <end position="276"/>
    </location>
</feature>
<evidence type="ECO:0000256" key="1">
    <source>
        <dbReference type="SAM" id="Coils"/>
    </source>
</evidence>
<keyword evidence="1" id="KW-0175">Coiled coil</keyword>
<proteinExistence type="predicted"/>
<feature type="coiled-coil region" evidence="1">
    <location>
        <begin position="308"/>
        <end position="335"/>
    </location>
</feature>
<dbReference type="EMBL" id="LNQR01000003">
    <property type="protein sequence ID" value="KWT94842.1"/>
    <property type="molecule type" value="Genomic_DNA"/>
</dbReference>
<gene>
    <name evidence="2" type="primary">man6</name>
    <name evidence="2" type="ORF">ASN18_0131</name>
</gene>
<keyword evidence="3" id="KW-1185">Reference proteome</keyword>
<dbReference type="Gene3D" id="1.10.287.2610">
    <property type="match status" value="1"/>
</dbReference>
<accession>A0ABR5SKP0</accession>
<comment type="caution">
    <text evidence="2">The sequence shown here is derived from an EMBL/GenBank/DDBJ whole genome shotgun (WGS) entry which is preliminary data.</text>
</comment>
<evidence type="ECO:0000313" key="3">
    <source>
        <dbReference type="Proteomes" id="UP000060487"/>
    </source>
</evidence>
<feature type="coiled-coil region" evidence="1">
    <location>
        <begin position="70"/>
        <end position="104"/>
    </location>
</feature>
<name>A0ABR5SKP0_9BACT</name>
<feature type="coiled-coil region" evidence="1">
    <location>
        <begin position="139"/>
        <end position="173"/>
    </location>
</feature>
<dbReference type="Proteomes" id="UP000060487">
    <property type="component" value="Unassembled WGS sequence"/>
</dbReference>